<reference evidence="3 4" key="1">
    <citation type="journal article" date="2023" name="Plants (Basel)">
        <title>Bridging the Gap: Combining Genomics and Transcriptomics Approaches to Understand Stylosanthes scabra, an Orphan Legume from the Brazilian Caatinga.</title>
        <authorList>
            <person name="Ferreira-Neto J.R.C."/>
            <person name="da Silva M.D."/>
            <person name="Binneck E."/>
            <person name="de Melo N.F."/>
            <person name="da Silva R.H."/>
            <person name="de Melo A.L.T.M."/>
            <person name="Pandolfi V."/>
            <person name="Bustamante F.O."/>
            <person name="Brasileiro-Vidal A.C."/>
            <person name="Benko-Iseppon A.M."/>
        </authorList>
    </citation>
    <scope>NUCLEOTIDE SEQUENCE [LARGE SCALE GENOMIC DNA]</scope>
    <source>
        <tissue evidence="3">Leaves</tissue>
    </source>
</reference>
<evidence type="ECO:0000313" key="3">
    <source>
        <dbReference type="EMBL" id="MED6167368.1"/>
    </source>
</evidence>
<dbReference type="PANTHER" id="PTHR33144">
    <property type="entry name" value="OS10G0409366 PROTEIN-RELATED"/>
    <property type="match status" value="1"/>
</dbReference>
<evidence type="ECO:0000313" key="4">
    <source>
        <dbReference type="Proteomes" id="UP001341840"/>
    </source>
</evidence>
<sequence length="476" mass="53277">MPRKSRFNLPTTNDAVADVQTGGNLVGTMDRRTKSSSVHRQKVSDIPLSSGSGTKQALPKVTQFRLPRNEVRPGKSARIVVLKVPAPRENSLHLADMDDSNSEDEDYISEANEEESSGNLSEREEDGGSGKETRRKDRDVWHVQVIENGVERPESITAKHVFSLSAGRKVVLKFDTMLKPVGDAGGLLSTVLGSMTGDFSLFPIRTRSWKHMTINKEREYNRQIMRFFSFEDDAKGFMKSHCCPVEIDQKDWKAFIEYRLERGTQEKCRKNAENRSKQLYTHIGGSKSMARRREEEVRRHGRHISRGEMWTMVHRRKDGSYIHDDARAIGKAIANIESRDESTKELSQNDSLAQVLGKEHSGRVRGIGPGPCLSKLVGSTSQQSDYGVQIAEYQKEIVALRAEAAEEKKKTLVMQAEAAEEKKKTLAMQNVMRFLVERLGGDLPPEIASQMTTLGSGPSTSQSRPSSDNPDIFSSP</sequence>
<dbReference type="Proteomes" id="UP001341840">
    <property type="component" value="Unassembled WGS sequence"/>
</dbReference>
<dbReference type="EMBL" id="JASCZI010151039">
    <property type="protein sequence ID" value="MED6167368.1"/>
    <property type="molecule type" value="Genomic_DNA"/>
</dbReference>
<accession>A0ABU6V4U9</accession>
<name>A0ABU6V4U9_9FABA</name>
<feature type="compositionally biased region" description="Low complexity" evidence="2">
    <location>
        <begin position="455"/>
        <end position="467"/>
    </location>
</feature>
<comment type="caution">
    <text evidence="3">The sequence shown here is derived from an EMBL/GenBank/DDBJ whole genome shotgun (WGS) entry which is preliminary data.</text>
</comment>
<feature type="region of interest" description="Disordered" evidence="2">
    <location>
        <begin position="91"/>
        <end position="136"/>
    </location>
</feature>
<evidence type="ECO:0000256" key="2">
    <source>
        <dbReference type="SAM" id="MobiDB-lite"/>
    </source>
</evidence>
<feature type="compositionally biased region" description="Basic and acidic residues" evidence="2">
    <location>
        <begin position="126"/>
        <end position="136"/>
    </location>
</feature>
<keyword evidence="1" id="KW-0175">Coiled coil</keyword>
<feature type="coiled-coil region" evidence="1">
    <location>
        <begin position="390"/>
        <end position="422"/>
    </location>
</feature>
<dbReference type="Pfam" id="PF03004">
    <property type="entry name" value="Transposase_24"/>
    <property type="match status" value="1"/>
</dbReference>
<gene>
    <name evidence="3" type="ORF">PIB30_002343</name>
</gene>
<dbReference type="InterPro" id="IPR004252">
    <property type="entry name" value="Probable_transposase_24"/>
</dbReference>
<evidence type="ECO:0008006" key="5">
    <source>
        <dbReference type="Google" id="ProtNLM"/>
    </source>
</evidence>
<dbReference type="PANTHER" id="PTHR33144:SF45">
    <property type="entry name" value="TRANSPOSASE TNP1_EN_SPM-LIKE DOMAIN-CONTAINING PROTEIN"/>
    <property type="match status" value="1"/>
</dbReference>
<proteinExistence type="predicted"/>
<keyword evidence="4" id="KW-1185">Reference proteome</keyword>
<protein>
    <recommendedName>
        <fullName evidence="5">Transposase, Ptta/En/Spm, plant</fullName>
    </recommendedName>
</protein>
<organism evidence="3 4">
    <name type="scientific">Stylosanthes scabra</name>
    <dbReference type="NCBI Taxonomy" id="79078"/>
    <lineage>
        <taxon>Eukaryota</taxon>
        <taxon>Viridiplantae</taxon>
        <taxon>Streptophyta</taxon>
        <taxon>Embryophyta</taxon>
        <taxon>Tracheophyta</taxon>
        <taxon>Spermatophyta</taxon>
        <taxon>Magnoliopsida</taxon>
        <taxon>eudicotyledons</taxon>
        <taxon>Gunneridae</taxon>
        <taxon>Pentapetalae</taxon>
        <taxon>rosids</taxon>
        <taxon>fabids</taxon>
        <taxon>Fabales</taxon>
        <taxon>Fabaceae</taxon>
        <taxon>Papilionoideae</taxon>
        <taxon>50 kb inversion clade</taxon>
        <taxon>dalbergioids sensu lato</taxon>
        <taxon>Dalbergieae</taxon>
        <taxon>Pterocarpus clade</taxon>
        <taxon>Stylosanthes</taxon>
    </lineage>
</organism>
<feature type="region of interest" description="Disordered" evidence="2">
    <location>
        <begin position="445"/>
        <end position="476"/>
    </location>
</feature>
<feature type="compositionally biased region" description="Acidic residues" evidence="2">
    <location>
        <begin position="97"/>
        <end position="116"/>
    </location>
</feature>
<evidence type="ECO:0000256" key="1">
    <source>
        <dbReference type="SAM" id="Coils"/>
    </source>
</evidence>
<feature type="region of interest" description="Disordered" evidence="2">
    <location>
        <begin position="1"/>
        <end position="69"/>
    </location>
</feature>